<protein>
    <submittedName>
        <fullName evidence="1">Uncharacterized protein</fullName>
    </submittedName>
</protein>
<comment type="caution">
    <text evidence="1">The sequence shown here is derived from an EMBL/GenBank/DDBJ whole genome shotgun (WGS) entry which is preliminary data.</text>
</comment>
<dbReference type="RefSeq" id="WP_188586838.1">
    <property type="nucleotide sequence ID" value="NZ_BMGC01000016.1"/>
</dbReference>
<organism evidence="1 2">
    <name type="scientific">Gordonia jinhuaensis</name>
    <dbReference type="NCBI Taxonomy" id="1517702"/>
    <lineage>
        <taxon>Bacteria</taxon>
        <taxon>Bacillati</taxon>
        <taxon>Actinomycetota</taxon>
        <taxon>Actinomycetes</taxon>
        <taxon>Mycobacteriales</taxon>
        <taxon>Gordoniaceae</taxon>
        <taxon>Gordonia</taxon>
    </lineage>
</organism>
<dbReference type="AlphaFoldDB" id="A0A916WWH7"/>
<evidence type="ECO:0000313" key="2">
    <source>
        <dbReference type="Proteomes" id="UP000621454"/>
    </source>
</evidence>
<dbReference type="EMBL" id="BMGC01000016">
    <property type="protein sequence ID" value="GGB35318.1"/>
    <property type="molecule type" value="Genomic_DNA"/>
</dbReference>
<dbReference type="Proteomes" id="UP000621454">
    <property type="component" value="Unassembled WGS sequence"/>
</dbReference>
<name>A0A916WWH7_9ACTN</name>
<proteinExistence type="predicted"/>
<evidence type="ECO:0000313" key="1">
    <source>
        <dbReference type="EMBL" id="GGB35318.1"/>
    </source>
</evidence>
<gene>
    <name evidence="1" type="ORF">GCM10011489_24190</name>
</gene>
<sequence length="248" mass="26546">MVQPALDLRRQPWRYPGPSVRAPGLLADGRYVRCDHSRIRAILDESGHTPLEHRTPVVAVGSNACAAVMSHKLAGHDGPIVFLVDVVAGVAVGHSAHRSRAHRSRAHRSRRLPVAGSMRPGFIPAAPYADAGARDAFVITMLDDEQLAVIDATEPNYFRDRVSGARLGPVWLYRSRWGVLAPPGAKPVPLTPQPVLERFLTGHRLGIGPPVAGAFADVAGLREAGWARADGLDRRASRPGGEMGSAGD</sequence>
<keyword evidence="2" id="KW-1185">Reference proteome</keyword>
<accession>A0A916WWH7</accession>
<reference evidence="1" key="1">
    <citation type="journal article" date="2014" name="Int. J. Syst. Evol. Microbiol.">
        <title>Complete genome sequence of Corynebacterium casei LMG S-19264T (=DSM 44701T), isolated from a smear-ripened cheese.</title>
        <authorList>
            <consortium name="US DOE Joint Genome Institute (JGI-PGF)"/>
            <person name="Walter F."/>
            <person name="Albersmeier A."/>
            <person name="Kalinowski J."/>
            <person name="Ruckert C."/>
        </authorList>
    </citation>
    <scope>NUCLEOTIDE SEQUENCE</scope>
    <source>
        <strain evidence="1">CGMCC 1.12827</strain>
    </source>
</reference>
<reference evidence="1" key="2">
    <citation type="submission" date="2020-09" db="EMBL/GenBank/DDBJ databases">
        <authorList>
            <person name="Sun Q."/>
            <person name="Zhou Y."/>
        </authorList>
    </citation>
    <scope>NUCLEOTIDE SEQUENCE</scope>
    <source>
        <strain evidence="1">CGMCC 1.12827</strain>
    </source>
</reference>